<keyword evidence="3" id="KW-1185">Reference proteome</keyword>
<sequence length="93" mass="10305">MSGAYLGPERAPLGGRDTTERLGVDDMATLCEEQSREAALREQQLRAERTPRSRPGVCTNCGEACMPHVVYCDADCRADHQSRENAARRQGLR</sequence>
<evidence type="ECO:0008006" key="4">
    <source>
        <dbReference type="Google" id="ProtNLM"/>
    </source>
</evidence>
<gene>
    <name evidence="2" type="ORF">SNE35_28730</name>
</gene>
<dbReference type="RefSeq" id="WP_320426484.1">
    <property type="nucleotide sequence ID" value="NZ_JAXCLA010000010.1"/>
</dbReference>
<reference evidence="2 3" key="1">
    <citation type="submission" date="2023-11" db="EMBL/GenBank/DDBJ databases">
        <title>Paucibacter sp. nov., isolated from fresh soil in Korea.</title>
        <authorList>
            <person name="Le N.T.T."/>
        </authorList>
    </citation>
    <scope>NUCLEOTIDE SEQUENCE [LARGE SCALE GENOMIC DNA]</scope>
    <source>
        <strain evidence="2 3">R3-3</strain>
    </source>
</reference>
<proteinExistence type="predicted"/>
<evidence type="ECO:0000313" key="3">
    <source>
        <dbReference type="Proteomes" id="UP001285263"/>
    </source>
</evidence>
<name>A0ABU5DQC6_9BURK</name>
<dbReference type="EMBL" id="JAXCLA010000010">
    <property type="protein sequence ID" value="MDY0748520.1"/>
    <property type="molecule type" value="Genomic_DNA"/>
</dbReference>
<evidence type="ECO:0000313" key="2">
    <source>
        <dbReference type="EMBL" id="MDY0748520.1"/>
    </source>
</evidence>
<comment type="caution">
    <text evidence="2">The sequence shown here is derived from an EMBL/GenBank/DDBJ whole genome shotgun (WGS) entry which is preliminary data.</text>
</comment>
<feature type="region of interest" description="Disordered" evidence="1">
    <location>
        <begin position="1"/>
        <end position="21"/>
    </location>
</feature>
<organism evidence="2 3">
    <name type="scientific">Roseateles agri</name>
    <dbReference type="NCBI Taxonomy" id="3098619"/>
    <lineage>
        <taxon>Bacteria</taxon>
        <taxon>Pseudomonadati</taxon>
        <taxon>Pseudomonadota</taxon>
        <taxon>Betaproteobacteria</taxon>
        <taxon>Burkholderiales</taxon>
        <taxon>Sphaerotilaceae</taxon>
        <taxon>Roseateles</taxon>
    </lineage>
</organism>
<protein>
    <recommendedName>
        <fullName evidence="4">DUF2116 family Zn-ribbon domain-containing protein</fullName>
    </recommendedName>
</protein>
<evidence type="ECO:0000256" key="1">
    <source>
        <dbReference type="SAM" id="MobiDB-lite"/>
    </source>
</evidence>
<accession>A0ABU5DQC6</accession>
<dbReference type="Proteomes" id="UP001285263">
    <property type="component" value="Unassembled WGS sequence"/>
</dbReference>